<dbReference type="VEuPathDB" id="FungiDB:MMYC01_200554"/>
<keyword evidence="7" id="KW-0349">Heme</keyword>
<accession>A0A175WIE1</accession>
<keyword evidence="6 7" id="KW-0503">Monooxygenase</keyword>
<keyword evidence="8" id="KW-0812">Transmembrane</keyword>
<dbReference type="InterPro" id="IPR002974">
    <property type="entry name" value="Cyt_P450_E_CYP52_ascomycetes"/>
</dbReference>
<keyword evidence="5 7" id="KW-0408">Iron</keyword>
<dbReference type="CDD" id="cd11063">
    <property type="entry name" value="CYP52"/>
    <property type="match status" value="1"/>
</dbReference>
<dbReference type="EMBL" id="LCTW02000007">
    <property type="protein sequence ID" value="KXX82840.1"/>
    <property type="molecule type" value="Genomic_DNA"/>
</dbReference>
<gene>
    <name evidence="9" type="ORF">MMYC01_200554</name>
</gene>
<dbReference type="InterPro" id="IPR047146">
    <property type="entry name" value="Cyt_P450_E_CYP52_fungi"/>
</dbReference>
<comment type="similarity">
    <text evidence="2 7">Belongs to the cytochrome P450 family.</text>
</comment>
<organism evidence="9 10">
    <name type="scientific">Madurella mycetomatis</name>
    <dbReference type="NCBI Taxonomy" id="100816"/>
    <lineage>
        <taxon>Eukaryota</taxon>
        <taxon>Fungi</taxon>
        <taxon>Dikarya</taxon>
        <taxon>Ascomycota</taxon>
        <taxon>Pezizomycotina</taxon>
        <taxon>Sordariomycetes</taxon>
        <taxon>Sordariomycetidae</taxon>
        <taxon>Sordariales</taxon>
        <taxon>Sordariales incertae sedis</taxon>
        <taxon>Madurella</taxon>
    </lineage>
</organism>
<evidence type="ECO:0000256" key="7">
    <source>
        <dbReference type="RuleBase" id="RU000461"/>
    </source>
</evidence>
<dbReference type="InterPro" id="IPR036396">
    <property type="entry name" value="Cyt_P450_sf"/>
</dbReference>
<evidence type="ECO:0000256" key="8">
    <source>
        <dbReference type="SAM" id="Phobius"/>
    </source>
</evidence>
<comment type="caution">
    <text evidence="9">The sequence shown here is derived from an EMBL/GenBank/DDBJ whole genome shotgun (WGS) entry which is preliminary data.</text>
</comment>
<dbReference type="GO" id="GO:0020037">
    <property type="term" value="F:heme binding"/>
    <property type="evidence" value="ECO:0007669"/>
    <property type="project" value="InterPro"/>
</dbReference>
<evidence type="ECO:0000256" key="5">
    <source>
        <dbReference type="ARBA" id="ARBA00023004"/>
    </source>
</evidence>
<dbReference type="PRINTS" id="PR00385">
    <property type="entry name" value="P450"/>
</dbReference>
<dbReference type="Proteomes" id="UP000078237">
    <property type="component" value="Unassembled WGS sequence"/>
</dbReference>
<dbReference type="GO" id="GO:0005506">
    <property type="term" value="F:iron ion binding"/>
    <property type="evidence" value="ECO:0007669"/>
    <property type="project" value="InterPro"/>
</dbReference>
<dbReference type="PRINTS" id="PR01239">
    <property type="entry name" value="EP450IICYP52"/>
</dbReference>
<evidence type="ECO:0000256" key="4">
    <source>
        <dbReference type="ARBA" id="ARBA00023002"/>
    </source>
</evidence>
<dbReference type="AlphaFoldDB" id="A0A175WIE1"/>
<evidence type="ECO:0000256" key="2">
    <source>
        <dbReference type="ARBA" id="ARBA00010617"/>
    </source>
</evidence>
<sequence>MGLVETVAEHVSVKSWLVLVPGLLLSYILINVVLRQLWEEVKLARMPGARPPKFKTYLPLNLDFIYGGIASARRNENHIFWQSSFREVNAETAECRLAGRRIVFTVDHENIKAILATQFGDYGKGEPFHREWNAFLGDSIFTTDGTLWHNSRQLIRPQFIKDRVSDLHVFENHMQILFRAIANGGALNGEDQPVDIEAGNGKPVDISDLFFRYTLDAATDFLLGQDVKSLSNPHQEFAHAFGEVQRVQSLISRAGPLHILVPRNTFNQGMKIINTFIDRYIDRTLRLTPAELASKSKSDVGYTFLHALAGFTREPKVLRDQLIAVLLAGRDTTACTLSWTIYELARHPECVKKLRKEILSVVGPTNSPTYEHLKSMKYLQNVMNETLRLVRLALKDTTLPRGGGPDGSQPIKVLKDTPIAYSTLVMQRRPELYPPPSETFAPVDVFSPERWFHWQPKPWQYIPFNGGPRICIGQQFALTEMGYVLTRLFQRYERIDNYMGEIDGGNPALRAEVVLQPGDGVKVAFWEAKKTA</sequence>
<dbReference type="PANTHER" id="PTHR24287:SF5">
    <property type="entry name" value="P450, PUTATIVE (EUROFUNG)-RELATED"/>
    <property type="match status" value="1"/>
</dbReference>
<keyword evidence="8" id="KW-0472">Membrane</keyword>
<dbReference type="SUPFAM" id="SSF48264">
    <property type="entry name" value="Cytochrome P450"/>
    <property type="match status" value="1"/>
</dbReference>
<feature type="transmembrane region" description="Helical" evidence="8">
    <location>
        <begin position="15"/>
        <end position="34"/>
    </location>
</feature>
<keyword evidence="3 7" id="KW-0479">Metal-binding</keyword>
<proteinExistence type="inferred from homology"/>
<evidence type="ECO:0000256" key="6">
    <source>
        <dbReference type="ARBA" id="ARBA00023033"/>
    </source>
</evidence>
<keyword evidence="8" id="KW-1133">Transmembrane helix</keyword>
<dbReference type="InterPro" id="IPR001128">
    <property type="entry name" value="Cyt_P450"/>
</dbReference>
<keyword evidence="4 7" id="KW-0560">Oxidoreductase</keyword>
<reference evidence="9 10" key="1">
    <citation type="journal article" date="2016" name="Genome Announc.">
        <title>Genome Sequence of Madurella mycetomatis mm55, Isolated from a Human Mycetoma Case in Sudan.</title>
        <authorList>
            <person name="Smit S."/>
            <person name="Derks M.F."/>
            <person name="Bervoets S."/>
            <person name="Fahal A."/>
            <person name="van Leeuwen W."/>
            <person name="van Belkum A."/>
            <person name="van de Sande W.W."/>
        </authorList>
    </citation>
    <scope>NUCLEOTIDE SEQUENCE [LARGE SCALE GENOMIC DNA]</scope>
    <source>
        <strain evidence="10">mm55</strain>
    </source>
</reference>
<evidence type="ECO:0000313" key="9">
    <source>
        <dbReference type="EMBL" id="KXX82840.1"/>
    </source>
</evidence>
<dbReference type="InterPro" id="IPR017972">
    <property type="entry name" value="Cyt_P450_CS"/>
</dbReference>
<evidence type="ECO:0000313" key="10">
    <source>
        <dbReference type="Proteomes" id="UP000078237"/>
    </source>
</evidence>
<dbReference type="PANTHER" id="PTHR24287">
    <property type="entry name" value="P450, PUTATIVE (EUROFUNG)-RELATED"/>
    <property type="match status" value="1"/>
</dbReference>
<keyword evidence="10" id="KW-1185">Reference proteome</keyword>
<name>A0A175WIE1_9PEZI</name>
<dbReference type="GO" id="GO:0016712">
    <property type="term" value="F:oxidoreductase activity, acting on paired donors, with incorporation or reduction of molecular oxygen, reduced flavin or flavoprotein as one donor, and incorporation of one atom of oxygen"/>
    <property type="evidence" value="ECO:0007669"/>
    <property type="project" value="InterPro"/>
</dbReference>
<evidence type="ECO:0000256" key="1">
    <source>
        <dbReference type="ARBA" id="ARBA00001971"/>
    </source>
</evidence>
<dbReference type="Pfam" id="PF00067">
    <property type="entry name" value="p450"/>
    <property type="match status" value="1"/>
</dbReference>
<evidence type="ECO:0000256" key="3">
    <source>
        <dbReference type="ARBA" id="ARBA00022723"/>
    </source>
</evidence>
<comment type="cofactor">
    <cofactor evidence="1">
        <name>heme</name>
        <dbReference type="ChEBI" id="CHEBI:30413"/>
    </cofactor>
</comment>
<protein>
    <submittedName>
        <fullName evidence="9">Cytochrome P450 52A13</fullName>
    </submittedName>
</protein>
<dbReference type="STRING" id="100816.A0A175WIE1"/>
<dbReference type="PROSITE" id="PS00086">
    <property type="entry name" value="CYTOCHROME_P450"/>
    <property type="match status" value="1"/>
</dbReference>
<dbReference type="OrthoDB" id="1470350at2759"/>
<dbReference type="Gene3D" id="1.10.630.10">
    <property type="entry name" value="Cytochrome P450"/>
    <property type="match status" value="1"/>
</dbReference>